<protein>
    <submittedName>
        <fullName evidence="1">Uncharacterized protein</fullName>
    </submittedName>
</protein>
<gene>
    <name evidence="1" type="ORF">CU097_006340</name>
</gene>
<dbReference type="AlphaFoldDB" id="A0A367IVJ1"/>
<proteinExistence type="predicted"/>
<evidence type="ECO:0000313" key="1">
    <source>
        <dbReference type="EMBL" id="RCH81672.1"/>
    </source>
</evidence>
<dbReference type="EMBL" id="PJQL01003333">
    <property type="protein sequence ID" value="RCH81672.1"/>
    <property type="molecule type" value="Genomic_DNA"/>
</dbReference>
<sequence>MVSANTSSTLVYPASEAEWDVVAFVVKDKLVAPLFVELSGGIGFNASKGKESGE</sequence>
<feature type="non-terminal residue" evidence="1">
    <location>
        <position position="54"/>
    </location>
</feature>
<dbReference type="Proteomes" id="UP000252139">
    <property type="component" value="Unassembled WGS sequence"/>
</dbReference>
<name>A0A367IVJ1_RHIAZ</name>
<comment type="caution">
    <text evidence="1">The sequence shown here is derived from an EMBL/GenBank/DDBJ whole genome shotgun (WGS) entry which is preliminary data.</text>
</comment>
<keyword evidence="2" id="KW-1185">Reference proteome</keyword>
<evidence type="ECO:0000313" key="2">
    <source>
        <dbReference type="Proteomes" id="UP000252139"/>
    </source>
</evidence>
<accession>A0A367IVJ1</accession>
<organism evidence="1 2">
    <name type="scientific">Rhizopus azygosporus</name>
    <name type="common">Rhizopus microsporus var. azygosporus</name>
    <dbReference type="NCBI Taxonomy" id="86630"/>
    <lineage>
        <taxon>Eukaryota</taxon>
        <taxon>Fungi</taxon>
        <taxon>Fungi incertae sedis</taxon>
        <taxon>Mucoromycota</taxon>
        <taxon>Mucoromycotina</taxon>
        <taxon>Mucoromycetes</taxon>
        <taxon>Mucorales</taxon>
        <taxon>Mucorineae</taxon>
        <taxon>Rhizopodaceae</taxon>
        <taxon>Rhizopus</taxon>
    </lineage>
</organism>
<reference evidence="1 2" key="1">
    <citation type="journal article" date="2018" name="G3 (Bethesda)">
        <title>Phylogenetic and Phylogenomic Definition of Rhizopus Species.</title>
        <authorList>
            <person name="Gryganskyi A.P."/>
            <person name="Golan J."/>
            <person name="Dolatabadi S."/>
            <person name="Mondo S."/>
            <person name="Robb S."/>
            <person name="Idnurm A."/>
            <person name="Muszewska A."/>
            <person name="Steczkiewicz K."/>
            <person name="Masonjones S."/>
            <person name="Liao H.L."/>
            <person name="Gajdeczka M.T."/>
            <person name="Anike F."/>
            <person name="Vuek A."/>
            <person name="Anishchenko I.M."/>
            <person name="Voigt K."/>
            <person name="de Hoog G.S."/>
            <person name="Smith M.E."/>
            <person name="Heitman J."/>
            <person name="Vilgalys R."/>
            <person name="Stajich J.E."/>
        </authorList>
    </citation>
    <scope>NUCLEOTIDE SEQUENCE [LARGE SCALE GENOMIC DNA]</scope>
    <source>
        <strain evidence="1 2">CBS 357.93</strain>
    </source>
</reference>
<dbReference type="OrthoDB" id="2287734at2759"/>